<comment type="caution">
    <text evidence="2">The sequence shown here is derived from an EMBL/GenBank/DDBJ whole genome shotgun (WGS) entry which is preliminary data.</text>
</comment>
<dbReference type="EMBL" id="CAKMRJ010000002">
    <property type="protein sequence ID" value="CAH1416916.1"/>
    <property type="molecule type" value="Genomic_DNA"/>
</dbReference>
<feature type="compositionally biased region" description="Polar residues" evidence="1">
    <location>
        <begin position="13"/>
        <end position="28"/>
    </location>
</feature>
<evidence type="ECO:0000313" key="2">
    <source>
        <dbReference type="EMBL" id="CAH1416916.1"/>
    </source>
</evidence>
<gene>
    <name evidence="2" type="ORF">LVIROSA_LOCUS4646</name>
</gene>
<sequence length="367" mass="41843">MKQPVQEPESESTKQTNVDSSNNLSSQKGIKKIRKPQFNRKGLLFHEVYVLVSPASHKRQALDMAQKLQKKKRKSAVQFEIFTVETDHDGDSERSDIRIEDSVIGSPQRDSPQVEFRALPPISSPITTSVPVSTISPTYSTIMHEAIITLFSSQSTEAQIMIHDKEPNNDEIMVSFADLQVDPGEENVPDNLIMSGNQLKILNSKIHSLLQIQADTGGRKFLTGIEREYLLKAQEIRFLSLVEGIEQKQAERLVIHSKSFDYEIQKLCDVAKERHDLFVEQVSKMKESVDLKIVELKFELSKEVQKMEKNYTLLHGKVDVNVTVVTKLVEFNSEYMNKLEVKSEKDSQVFKKMEKSVIKNQGVYFQG</sequence>
<accession>A0AAU9LQ36</accession>
<proteinExistence type="predicted"/>
<dbReference type="Proteomes" id="UP001157418">
    <property type="component" value="Unassembled WGS sequence"/>
</dbReference>
<dbReference type="AlphaFoldDB" id="A0AAU9LQ36"/>
<evidence type="ECO:0000256" key="1">
    <source>
        <dbReference type="SAM" id="MobiDB-lite"/>
    </source>
</evidence>
<feature type="region of interest" description="Disordered" evidence="1">
    <location>
        <begin position="1"/>
        <end position="33"/>
    </location>
</feature>
<evidence type="ECO:0000313" key="3">
    <source>
        <dbReference type="Proteomes" id="UP001157418"/>
    </source>
</evidence>
<keyword evidence="3" id="KW-1185">Reference proteome</keyword>
<reference evidence="2 3" key="1">
    <citation type="submission" date="2022-01" db="EMBL/GenBank/DDBJ databases">
        <authorList>
            <person name="Xiong W."/>
            <person name="Schranz E."/>
        </authorList>
    </citation>
    <scope>NUCLEOTIDE SEQUENCE [LARGE SCALE GENOMIC DNA]</scope>
</reference>
<name>A0AAU9LQ36_9ASTR</name>
<organism evidence="2 3">
    <name type="scientific">Lactuca virosa</name>
    <dbReference type="NCBI Taxonomy" id="75947"/>
    <lineage>
        <taxon>Eukaryota</taxon>
        <taxon>Viridiplantae</taxon>
        <taxon>Streptophyta</taxon>
        <taxon>Embryophyta</taxon>
        <taxon>Tracheophyta</taxon>
        <taxon>Spermatophyta</taxon>
        <taxon>Magnoliopsida</taxon>
        <taxon>eudicotyledons</taxon>
        <taxon>Gunneridae</taxon>
        <taxon>Pentapetalae</taxon>
        <taxon>asterids</taxon>
        <taxon>campanulids</taxon>
        <taxon>Asterales</taxon>
        <taxon>Asteraceae</taxon>
        <taxon>Cichorioideae</taxon>
        <taxon>Cichorieae</taxon>
        <taxon>Lactucinae</taxon>
        <taxon>Lactuca</taxon>
    </lineage>
</organism>
<protein>
    <submittedName>
        <fullName evidence="2">Uncharacterized protein</fullName>
    </submittedName>
</protein>